<feature type="chain" id="PRO_5011601233" evidence="1">
    <location>
        <begin position="21"/>
        <end position="295"/>
    </location>
</feature>
<keyword evidence="1" id="KW-0732">Signal</keyword>
<dbReference type="Proteomes" id="UP000198851">
    <property type="component" value="Unassembled WGS sequence"/>
</dbReference>
<gene>
    <name evidence="3" type="ORF">SAMN04488036_10641</name>
</gene>
<feature type="signal peptide" evidence="1">
    <location>
        <begin position="1"/>
        <end position="20"/>
    </location>
</feature>
<dbReference type="SUPFAM" id="SSF56935">
    <property type="entry name" value="Porins"/>
    <property type="match status" value="1"/>
</dbReference>
<feature type="domain" description="Porin" evidence="2">
    <location>
        <begin position="7"/>
        <end position="279"/>
    </location>
</feature>
<evidence type="ECO:0000313" key="3">
    <source>
        <dbReference type="EMBL" id="SFL17143.1"/>
    </source>
</evidence>
<evidence type="ECO:0000259" key="2">
    <source>
        <dbReference type="Pfam" id="PF13609"/>
    </source>
</evidence>
<dbReference type="InterPro" id="IPR033900">
    <property type="entry name" value="Gram_neg_porin_domain"/>
</dbReference>
<dbReference type="AlphaFoldDB" id="A0A1I4FI67"/>
<protein>
    <submittedName>
        <fullName evidence="3">Outer membrane protein OmpU</fullName>
    </submittedName>
</protein>
<evidence type="ECO:0000313" key="4">
    <source>
        <dbReference type="Proteomes" id="UP000198851"/>
    </source>
</evidence>
<dbReference type="RefSeq" id="WP_093324689.1">
    <property type="nucleotide sequence ID" value="NZ_FOSZ01000006.1"/>
</dbReference>
<dbReference type="Gene3D" id="2.40.160.10">
    <property type="entry name" value="Porin"/>
    <property type="match status" value="1"/>
</dbReference>
<dbReference type="STRING" id="1280847.SAMN04488036_10641"/>
<accession>A0A1I4FI67</accession>
<dbReference type="GO" id="GO:0015288">
    <property type="term" value="F:porin activity"/>
    <property type="evidence" value="ECO:0007669"/>
    <property type="project" value="InterPro"/>
</dbReference>
<name>A0A1I4FI67_9RHOB</name>
<reference evidence="4" key="1">
    <citation type="submission" date="2016-10" db="EMBL/GenBank/DDBJ databases">
        <authorList>
            <person name="Varghese N."/>
            <person name="Submissions S."/>
        </authorList>
    </citation>
    <scope>NUCLEOTIDE SEQUENCE [LARGE SCALE GENOMIC DNA]</scope>
    <source>
        <strain evidence="4">DSM 28453</strain>
    </source>
</reference>
<proteinExistence type="predicted"/>
<dbReference type="EMBL" id="FOSZ01000006">
    <property type="protein sequence ID" value="SFL17143.1"/>
    <property type="molecule type" value="Genomic_DNA"/>
</dbReference>
<evidence type="ECO:0000256" key="1">
    <source>
        <dbReference type="SAM" id="SignalP"/>
    </source>
</evidence>
<sequence>MKKVLFATTALIATAGMAAAEINFGGSARFGVVYDDSLTTDELQIHNRFTLNIDGSVETDSGIEFFARVRVRGGNTGVAGLTNSGVSAPRVGMSVAGFTLATGNILGAYESAPGIYDGAVGLTGLGWGNLVGNTTVAAFDWDSFSSAGAGSNGVEVIYSNAGFGAHLSHSPSNDRTALNASYNFGDWTVAGAYQDGTTTANDKWALTAGGSFGNFGVGVAFGDNDGLQKWRLNGSASFGAGTTVTAYVAEEDTAGVDMNYGLGFTHSLGGAVLAGGVAGTAGGTTLADLGVRFSF</sequence>
<keyword evidence="4" id="KW-1185">Reference proteome</keyword>
<dbReference type="Pfam" id="PF13609">
    <property type="entry name" value="Porin_4"/>
    <property type="match status" value="1"/>
</dbReference>
<dbReference type="GO" id="GO:0016020">
    <property type="term" value="C:membrane"/>
    <property type="evidence" value="ECO:0007669"/>
    <property type="project" value="InterPro"/>
</dbReference>
<organism evidence="3 4">
    <name type="scientific">Shimia haliotis</name>
    <dbReference type="NCBI Taxonomy" id="1280847"/>
    <lineage>
        <taxon>Bacteria</taxon>
        <taxon>Pseudomonadati</taxon>
        <taxon>Pseudomonadota</taxon>
        <taxon>Alphaproteobacteria</taxon>
        <taxon>Rhodobacterales</taxon>
        <taxon>Roseobacteraceae</taxon>
    </lineage>
</organism>
<dbReference type="OrthoDB" id="7326315at2"/>
<dbReference type="InterPro" id="IPR023614">
    <property type="entry name" value="Porin_dom_sf"/>
</dbReference>